<dbReference type="EMBL" id="CP036289">
    <property type="protein sequence ID" value="QDU74618.1"/>
    <property type="molecule type" value="Genomic_DNA"/>
</dbReference>
<sequence>MPDDLKLNKPWLVAVWPGMGHVAISAGYYLMAKLGMHLLAEFSARELFDVEHVEVKGGLIRTGRLPRSRLFVWMDPQQRHDIIVFIGEAQPPSGKYAFCRRLIEYARELGVERVFTFAAMATQMHPEHDSRVFGAAAEMGLRGACLLGEMPHIFAQLPFPKASLAVLKVFTMIADIEIDTAELSEQAQAMEEKLGEILAEVERAMEQQMPTEEEDSLGFELPEAEGLSPEDERLIERLFEQARRDRSKAYELKRELDRLDVFDGYEDRFLDLFKKPD</sequence>
<feature type="coiled-coil region" evidence="1">
    <location>
        <begin position="173"/>
        <end position="207"/>
    </location>
</feature>
<protein>
    <submittedName>
        <fullName evidence="3">PAC2 family protein</fullName>
    </submittedName>
</protein>
<gene>
    <name evidence="3" type="ORF">Pan97_16300</name>
</gene>
<accession>A0A518C5W8</accession>
<dbReference type="InterPro" id="IPR038389">
    <property type="entry name" value="PSMG2_sf"/>
</dbReference>
<dbReference type="Gene3D" id="3.40.50.10900">
    <property type="entry name" value="PAC-like subunit"/>
    <property type="match status" value="2"/>
</dbReference>
<dbReference type="RefSeq" id="WP_144971563.1">
    <property type="nucleotide sequence ID" value="NZ_CP036289.1"/>
</dbReference>
<reference evidence="4" key="1">
    <citation type="submission" date="2019-02" db="EMBL/GenBank/DDBJ databases">
        <title>Deep-cultivation of Planctomycetes and their phenomic and genomic characterization uncovers novel biology.</title>
        <authorList>
            <person name="Wiegand S."/>
            <person name="Jogler M."/>
            <person name="Boedeker C."/>
            <person name="Pinto D."/>
            <person name="Vollmers J."/>
            <person name="Rivas-Marin E."/>
            <person name="Kohn T."/>
            <person name="Peeters S.H."/>
            <person name="Heuer A."/>
            <person name="Rast P."/>
            <person name="Oberbeckmann S."/>
            <person name="Bunk B."/>
            <person name="Jeske O."/>
            <person name="Meyerdierks A."/>
            <person name="Storesund J.E."/>
            <person name="Kallscheuer N."/>
            <person name="Luecker S."/>
            <person name="Lage O.M."/>
            <person name="Pohl T."/>
            <person name="Merkel B.J."/>
            <person name="Hornburger P."/>
            <person name="Mueller R.-W."/>
            <person name="Bruemmer F."/>
            <person name="Labrenz M."/>
            <person name="Spormann A.M."/>
            <person name="Op den Camp H."/>
            <person name="Overmann J."/>
            <person name="Amann R."/>
            <person name="Jetten M.S.M."/>
            <person name="Mascher T."/>
            <person name="Medema M.H."/>
            <person name="Devos D.P."/>
            <person name="Kaster A.-K."/>
            <person name="Ovreas L."/>
            <person name="Rohde M."/>
            <person name="Galperin M.Y."/>
            <person name="Jogler C."/>
        </authorList>
    </citation>
    <scope>NUCLEOTIDE SEQUENCE [LARGE SCALE GENOMIC DNA]</scope>
    <source>
        <strain evidence="4">Pan97</strain>
    </source>
</reference>
<dbReference type="InterPro" id="IPR019151">
    <property type="entry name" value="Proteasome_assmbl_chaperone_2"/>
</dbReference>
<feature type="transmembrane region" description="Helical" evidence="2">
    <location>
        <begin position="12"/>
        <end position="31"/>
    </location>
</feature>
<dbReference type="AlphaFoldDB" id="A0A518C5W8"/>
<keyword evidence="4" id="KW-1185">Reference proteome</keyword>
<keyword evidence="2" id="KW-1133">Transmembrane helix</keyword>
<evidence type="ECO:0000313" key="4">
    <source>
        <dbReference type="Proteomes" id="UP000318626"/>
    </source>
</evidence>
<keyword evidence="2" id="KW-0812">Transmembrane</keyword>
<organism evidence="3 4">
    <name type="scientific">Bremerella volcania</name>
    <dbReference type="NCBI Taxonomy" id="2527984"/>
    <lineage>
        <taxon>Bacteria</taxon>
        <taxon>Pseudomonadati</taxon>
        <taxon>Planctomycetota</taxon>
        <taxon>Planctomycetia</taxon>
        <taxon>Pirellulales</taxon>
        <taxon>Pirellulaceae</taxon>
        <taxon>Bremerella</taxon>
    </lineage>
</organism>
<evidence type="ECO:0000313" key="3">
    <source>
        <dbReference type="EMBL" id="QDU74618.1"/>
    </source>
</evidence>
<dbReference type="SUPFAM" id="SSF159659">
    <property type="entry name" value="Cgl1923-like"/>
    <property type="match status" value="1"/>
</dbReference>
<dbReference type="OrthoDB" id="249738at2"/>
<dbReference type="KEGG" id="bvo:Pan97_16300"/>
<dbReference type="Proteomes" id="UP000318626">
    <property type="component" value="Chromosome"/>
</dbReference>
<evidence type="ECO:0000256" key="1">
    <source>
        <dbReference type="SAM" id="Coils"/>
    </source>
</evidence>
<dbReference type="Pfam" id="PF09754">
    <property type="entry name" value="PAC2"/>
    <property type="match status" value="1"/>
</dbReference>
<keyword evidence="2" id="KW-0472">Membrane</keyword>
<dbReference type="PANTHER" id="PTHR35610:SF7">
    <property type="entry name" value="3-ISOPROPYLMALATE DEHYDRATASE"/>
    <property type="match status" value="1"/>
</dbReference>
<evidence type="ECO:0000256" key="2">
    <source>
        <dbReference type="SAM" id="Phobius"/>
    </source>
</evidence>
<keyword evidence="1" id="KW-0175">Coiled coil</keyword>
<proteinExistence type="predicted"/>
<name>A0A518C5W8_9BACT</name>
<dbReference type="PANTHER" id="PTHR35610">
    <property type="entry name" value="3-ISOPROPYLMALATE DEHYDRATASE-RELATED"/>
    <property type="match status" value="1"/>
</dbReference>